<evidence type="ECO:0000256" key="1">
    <source>
        <dbReference type="ARBA" id="ARBA00004123"/>
    </source>
</evidence>
<comment type="subcellular location">
    <subcellularLocation>
        <location evidence="1">Nucleus</location>
    </subcellularLocation>
</comment>
<reference evidence="10" key="1">
    <citation type="submission" date="2019-09" db="EMBL/GenBank/DDBJ databases">
        <title>Draft genome information of white flower Hibiscus syriacus.</title>
        <authorList>
            <person name="Kim Y.-M."/>
        </authorList>
    </citation>
    <scope>NUCLEOTIDE SEQUENCE [LARGE SCALE GENOMIC DNA]</scope>
    <source>
        <strain evidence="10">YM2019G1</strain>
    </source>
</reference>
<dbReference type="Gene3D" id="1.10.10.60">
    <property type="entry name" value="Homeodomain-like"/>
    <property type="match status" value="2"/>
</dbReference>
<feature type="region of interest" description="Disordered" evidence="7">
    <location>
        <begin position="120"/>
        <end position="150"/>
    </location>
</feature>
<keyword evidence="11" id="KW-1185">Reference proteome</keyword>
<keyword evidence="3" id="KW-0805">Transcription regulation</keyword>
<evidence type="ECO:0000256" key="3">
    <source>
        <dbReference type="ARBA" id="ARBA00023015"/>
    </source>
</evidence>
<dbReference type="SUPFAM" id="SSF46689">
    <property type="entry name" value="Homeodomain-like"/>
    <property type="match status" value="1"/>
</dbReference>
<dbReference type="SMART" id="SM00717">
    <property type="entry name" value="SANT"/>
    <property type="match status" value="2"/>
</dbReference>
<keyword evidence="5" id="KW-0804">Transcription</keyword>
<dbReference type="Pfam" id="PF00249">
    <property type="entry name" value="Myb_DNA-binding"/>
    <property type="match status" value="2"/>
</dbReference>
<feature type="domain" description="HTH myb-type" evidence="9">
    <location>
        <begin position="11"/>
        <end position="63"/>
    </location>
</feature>
<dbReference type="FunFam" id="1.10.10.60:FF:000015">
    <property type="entry name" value="Transcription factor RAX3"/>
    <property type="match status" value="1"/>
</dbReference>
<dbReference type="InterPro" id="IPR001005">
    <property type="entry name" value="SANT/Myb"/>
</dbReference>
<evidence type="ECO:0000313" key="10">
    <source>
        <dbReference type="EMBL" id="KAE8668580.1"/>
    </source>
</evidence>
<dbReference type="AlphaFoldDB" id="A0A6A2XFS3"/>
<protein>
    <submittedName>
        <fullName evidence="10">MYB308 protein</fullName>
    </submittedName>
</protein>
<dbReference type="OrthoDB" id="2143914at2759"/>
<dbReference type="PANTHER" id="PTHR47997">
    <property type="entry name" value="MYB DOMAIN PROTEIN 55"/>
    <property type="match status" value="1"/>
</dbReference>
<keyword evidence="6" id="KW-0539">Nucleus</keyword>
<dbReference type="Proteomes" id="UP000436088">
    <property type="component" value="Unassembled WGS sequence"/>
</dbReference>
<feature type="domain" description="HTH myb-type" evidence="9">
    <location>
        <begin position="64"/>
        <end position="118"/>
    </location>
</feature>
<feature type="compositionally biased region" description="Low complexity" evidence="7">
    <location>
        <begin position="134"/>
        <end position="149"/>
    </location>
</feature>
<dbReference type="InterPro" id="IPR009057">
    <property type="entry name" value="Homeodomain-like_sf"/>
</dbReference>
<dbReference type="GO" id="GO:0005634">
    <property type="term" value="C:nucleus"/>
    <property type="evidence" value="ECO:0007669"/>
    <property type="project" value="UniProtKB-SubCell"/>
</dbReference>
<accession>A0A6A2XFS3</accession>
<name>A0A6A2XFS3_HIBSY</name>
<evidence type="ECO:0000256" key="5">
    <source>
        <dbReference type="ARBA" id="ARBA00023163"/>
    </source>
</evidence>
<feature type="region of interest" description="Disordered" evidence="7">
    <location>
        <begin position="172"/>
        <end position="211"/>
    </location>
</feature>
<organism evidence="10 11">
    <name type="scientific">Hibiscus syriacus</name>
    <name type="common">Rose of Sharon</name>
    <dbReference type="NCBI Taxonomy" id="106335"/>
    <lineage>
        <taxon>Eukaryota</taxon>
        <taxon>Viridiplantae</taxon>
        <taxon>Streptophyta</taxon>
        <taxon>Embryophyta</taxon>
        <taxon>Tracheophyta</taxon>
        <taxon>Spermatophyta</taxon>
        <taxon>Magnoliopsida</taxon>
        <taxon>eudicotyledons</taxon>
        <taxon>Gunneridae</taxon>
        <taxon>Pentapetalae</taxon>
        <taxon>rosids</taxon>
        <taxon>malvids</taxon>
        <taxon>Malvales</taxon>
        <taxon>Malvaceae</taxon>
        <taxon>Malvoideae</taxon>
        <taxon>Hibiscus</taxon>
    </lineage>
</organism>
<comment type="caution">
    <text evidence="10">The sequence shown here is derived from an EMBL/GenBank/DDBJ whole genome shotgun (WGS) entry which is preliminary data.</text>
</comment>
<feature type="domain" description="Myb-like" evidence="8">
    <location>
        <begin position="64"/>
        <end position="114"/>
    </location>
</feature>
<evidence type="ECO:0000256" key="4">
    <source>
        <dbReference type="ARBA" id="ARBA00023125"/>
    </source>
</evidence>
<evidence type="ECO:0000256" key="7">
    <source>
        <dbReference type="SAM" id="MobiDB-lite"/>
    </source>
</evidence>
<dbReference type="GO" id="GO:0003677">
    <property type="term" value="F:DNA binding"/>
    <property type="evidence" value="ECO:0007669"/>
    <property type="project" value="UniProtKB-KW"/>
</dbReference>
<evidence type="ECO:0000256" key="6">
    <source>
        <dbReference type="ARBA" id="ARBA00023242"/>
    </source>
</evidence>
<dbReference type="PANTHER" id="PTHR47997:SF75">
    <property type="entry name" value="MYB DOMAIN PROTEIN 55"/>
    <property type="match status" value="1"/>
</dbReference>
<evidence type="ECO:0000313" key="11">
    <source>
        <dbReference type="Proteomes" id="UP000436088"/>
    </source>
</evidence>
<dbReference type="PROSITE" id="PS50090">
    <property type="entry name" value="MYB_LIKE"/>
    <property type="match status" value="2"/>
</dbReference>
<dbReference type="PROSITE" id="PS51294">
    <property type="entry name" value="HTH_MYB"/>
    <property type="match status" value="2"/>
</dbReference>
<feature type="compositionally biased region" description="Low complexity" evidence="7">
    <location>
        <begin position="188"/>
        <end position="202"/>
    </location>
</feature>
<dbReference type="EMBL" id="VEPZ02001545">
    <property type="protein sequence ID" value="KAE8668580.1"/>
    <property type="molecule type" value="Genomic_DNA"/>
</dbReference>
<dbReference type="InterPro" id="IPR051953">
    <property type="entry name" value="Plant_SW-associated_TFs"/>
</dbReference>
<evidence type="ECO:0000259" key="8">
    <source>
        <dbReference type="PROSITE" id="PS50090"/>
    </source>
</evidence>
<feature type="domain" description="Myb-like" evidence="8">
    <location>
        <begin position="11"/>
        <end position="63"/>
    </location>
</feature>
<keyword evidence="2" id="KW-0677">Repeat</keyword>
<dbReference type="InterPro" id="IPR017930">
    <property type="entry name" value="Myb_dom"/>
</dbReference>
<proteinExistence type="predicted"/>
<sequence>MGKGRAPCCDKEKVKRGPWSPSEDLSLISFIHKHGHSNWRSLPKQAGLLRCGKSCRLRWINYLRPDVKRWNFTKYEEDTIIRLHETLGNKWSKIASHLPGRTDNEIKNVWNTHLKKRLASKIGNTHQNVKPKESSMASSSSSSSSCISSIGKNSKEKHAMAVSDKAQYFKTDHLSNHGNRSPSEELEGLSSSSITSNTTNSGQVGVSNPEDQAGSLFNFMGGYFDANNNTSEEVNKPDILDTALDIPFESDLEFWNMLDSLGPFQPDGIESHDGTQSLDYGEVENNKWLVYLEHELGLESEDGGEAEPLAPEMNDMVLRAEGAMGMGHYHNTIEPYEPNSTK</sequence>
<evidence type="ECO:0000256" key="2">
    <source>
        <dbReference type="ARBA" id="ARBA00022737"/>
    </source>
</evidence>
<gene>
    <name evidence="10" type="ORF">F3Y22_tig00112293pilonHSYRG00268</name>
</gene>
<evidence type="ECO:0000259" key="9">
    <source>
        <dbReference type="PROSITE" id="PS51294"/>
    </source>
</evidence>
<keyword evidence="4" id="KW-0238">DNA-binding</keyword>
<dbReference type="CDD" id="cd00167">
    <property type="entry name" value="SANT"/>
    <property type="match status" value="2"/>
</dbReference>